<feature type="chain" id="PRO_5041721332" description="Lipoprotein" evidence="1">
    <location>
        <begin position="22"/>
        <end position="215"/>
    </location>
</feature>
<accession>A0AA97F5G4</accession>
<proteinExistence type="predicted"/>
<gene>
    <name evidence="2" type="ORF">RB602_11910</name>
</gene>
<keyword evidence="3" id="KW-1185">Reference proteome</keyword>
<evidence type="ECO:0008006" key="4">
    <source>
        <dbReference type="Google" id="ProtNLM"/>
    </source>
</evidence>
<name>A0AA97F5G4_9SPHN</name>
<evidence type="ECO:0000256" key="1">
    <source>
        <dbReference type="SAM" id="SignalP"/>
    </source>
</evidence>
<dbReference type="EMBL" id="CP136594">
    <property type="protein sequence ID" value="WOE74546.1"/>
    <property type="molecule type" value="Genomic_DNA"/>
</dbReference>
<dbReference type="KEGG" id="acoa:RB602_11910"/>
<reference evidence="2 3" key="1">
    <citation type="submission" date="2023-10" db="EMBL/GenBank/DDBJ databases">
        <title>Complete genome sequence of a Sphingomonadaceae bacterium.</title>
        <authorList>
            <person name="Yan C."/>
        </authorList>
    </citation>
    <scope>NUCLEOTIDE SEQUENCE [LARGE SCALE GENOMIC DNA]</scope>
    <source>
        <strain evidence="2 3">SCSIO 66989</strain>
    </source>
</reference>
<feature type="signal peptide" evidence="1">
    <location>
        <begin position="1"/>
        <end position="21"/>
    </location>
</feature>
<dbReference type="RefSeq" id="WP_317080802.1">
    <property type="nucleotide sequence ID" value="NZ_CP136594.1"/>
</dbReference>
<dbReference type="AlphaFoldDB" id="A0AA97F5G4"/>
<dbReference type="Proteomes" id="UP001302429">
    <property type="component" value="Chromosome"/>
</dbReference>
<sequence length="215" mass="22676">MKTSARTITIGAMTVASLALTACDGLGGGTADPKFEITQNPDACFRAVTEHLGADTKVLSVSSLFSAGSELSYSDDPKGQMTNCTVDYQDPDNADALLRVGLKIASGEFTSPKTVDLTVIGIDPDFNLDEHLIALGDIDSSGLAAIIKEQEPILSKTYETYGWSAVSLEAPDNNHDAYRIDLRVRGLKTDDPAPKSGAVSVSVDGKTVSTDHLIP</sequence>
<protein>
    <recommendedName>
        <fullName evidence="4">Lipoprotein</fullName>
    </recommendedName>
</protein>
<evidence type="ECO:0000313" key="2">
    <source>
        <dbReference type="EMBL" id="WOE74546.1"/>
    </source>
</evidence>
<keyword evidence="1" id="KW-0732">Signal</keyword>
<dbReference type="PROSITE" id="PS51257">
    <property type="entry name" value="PROKAR_LIPOPROTEIN"/>
    <property type="match status" value="1"/>
</dbReference>
<organism evidence="2 3">
    <name type="scientific">Alterisphingorhabdus coralli</name>
    <dbReference type="NCBI Taxonomy" id="3071408"/>
    <lineage>
        <taxon>Bacteria</taxon>
        <taxon>Pseudomonadati</taxon>
        <taxon>Pseudomonadota</taxon>
        <taxon>Alphaproteobacteria</taxon>
        <taxon>Sphingomonadales</taxon>
        <taxon>Sphingomonadaceae</taxon>
        <taxon>Alterisphingorhabdus (ex Yan et al. 2024)</taxon>
    </lineage>
</organism>
<evidence type="ECO:0000313" key="3">
    <source>
        <dbReference type="Proteomes" id="UP001302429"/>
    </source>
</evidence>